<dbReference type="InterPro" id="IPR035892">
    <property type="entry name" value="C2_domain_sf"/>
</dbReference>
<dbReference type="SMART" id="SM00239">
    <property type="entry name" value="C2"/>
    <property type="match status" value="1"/>
</dbReference>
<dbReference type="AlphaFoldDB" id="A0A2G5CY63"/>
<dbReference type="SUPFAM" id="SSF49562">
    <property type="entry name" value="C2 domain (Calcium/lipid-binding domain, CaLB)"/>
    <property type="match status" value="1"/>
</dbReference>
<evidence type="ECO:0000259" key="2">
    <source>
        <dbReference type="PROSITE" id="PS50004"/>
    </source>
</evidence>
<evidence type="ECO:0000313" key="3">
    <source>
        <dbReference type="EMBL" id="PIA36214.1"/>
    </source>
</evidence>
<protein>
    <recommendedName>
        <fullName evidence="2">C2 domain-containing protein</fullName>
    </recommendedName>
</protein>
<dbReference type="STRING" id="218851.A0A2G5CY63"/>
<dbReference type="InParanoid" id="A0A2G5CY63"/>
<evidence type="ECO:0000313" key="4">
    <source>
        <dbReference type="Proteomes" id="UP000230069"/>
    </source>
</evidence>
<dbReference type="EMBL" id="KZ305051">
    <property type="protein sequence ID" value="PIA36214.1"/>
    <property type="molecule type" value="Genomic_DNA"/>
</dbReference>
<evidence type="ECO:0000256" key="1">
    <source>
        <dbReference type="SAM" id="MobiDB-lite"/>
    </source>
</evidence>
<reference evidence="3 4" key="1">
    <citation type="submission" date="2017-09" db="EMBL/GenBank/DDBJ databases">
        <title>WGS assembly of Aquilegia coerulea Goldsmith.</title>
        <authorList>
            <person name="Hodges S."/>
            <person name="Kramer E."/>
            <person name="Nordborg M."/>
            <person name="Tomkins J."/>
            <person name="Borevitz J."/>
            <person name="Derieg N."/>
            <person name="Yan J."/>
            <person name="Mihaltcheva S."/>
            <person name="Hayes R.D."/>
            <person name="Rokhsar D."/>
        </authorList>
    </citation>
    <scope>NUCLEOTIDE SEQUENCE [LARGE SCALE GENOMIC DNA]</scope>
    <source>
        <strain evidence="4">cv. Goldsmith</strain>
    </source>
</reference>
<dbReference type="InterPro" id="IPR000008">
    <property type="entry name" value="C2_dom"/>
</dbReference>
<keyword evidence="4" id="KW-1185">Reference proteome</keyword>
<dbReference type="FunCoup" id="A0A2G5CY63">
    <property type="interactions" value="749"/>
</dbReference>
<feature type="domain" description="C2" evidence="2">
    <location>
        <begin position="3"/>
        <end position="127"/>
    </location>
</feature>
<dbReference type="Proteomes" id="UP000230069">
    <property type="component" value="Unassembled WGS sequence"/>
</dbReference>
<gene>
    <name evidence="3" type="ORF">AQUCO_03400258v1</name>
</gene>
<organism evidence="3 4">
    <name type="scientific">Aquilegia coerulea</name>
    <name type="common">Rocky mountain columbine</name>
    <dbReference type="NCBI Taxonomy" id="218851"/>
    <lineage>
        <taxon>Eukaryota</taxon>
        <taxon>Viridiplantae</taxon>
        <taxon>Streptophyta</taxon>
        <taxon>Embryophyta</taxon>
        <taxon>Tracheophyta</taxon>
        <taxon>Spermatophyta</taxon>
        <taxon>Magnoliopsida</taxon>
        <taxon>Ranunculales</taxon>
        <taxon>Ranunculaceae</taxon>
        <taxon>Thalictroideae</taxon>
        <taxon>Aquilegia</taxon>
    </lineage>
</organism>
<dbReference type="PROSITE" id="PS50004">
    <property type="entry name" value="C2"/>
    <property type="match status" value="1"/>
</dbReference>
<feature type="region of interest" description="Disordered" evidence="1">
    <location>
        <begin position="357"/>
        <end position="383"/>
    </location>
</feature>
<dbReference type="InterPro" id="IPR044750">
    <property type="entry name" value="C2_SRC2/BAP"/>
</dbReference>
<dbReference type="OrthoDB" id="1909968at2759"/>
<dbReference type="Gene3D" id="2.60.40.150">
    <property type="entry name" value="C2 domain"/>
    <property type="match status" value="1"/>
</dbReference>
<name>A0A2G5CY63_AQUCA</name>
<dbReference type="GO" id="GO:0006952">
    <property type="term" value="P:defense response"/>
    <property type="evidence" value="ECO:0007669"/>
    <property type="project" value="InterPro"/>
</dbReference>
<dbReference type="Pfam" id="PF00168">
    <property type="entry name" value="C2"/>
    <property type="match status" value="1"/>
</dbReference>
<sequence>MSTRSATAYSTAARPTTTARSALQLLEINVISAQDLALVSRNMRTYAIAWVHPKRKLSTRVDSKNSNNPSWNDKFVFRVDESFLRSDTAAVMIEIYAVKWFRDVRVGSVNVLVGNLLPPNQAQPHNPGMRFVALQVRRPSGRPQGILNIGVALLDGHMKSMPLYTQLSASAVGYRDLMGEEHHSPNHHPHFPHNKSGFLRKTRSERQSNVTDIDYPRKSVNTFLSTEYGDPPLVTITTGSMWSESDVGPPPSTFGAGATADDLFTLPETGGDVIDEWDPEKIGTIEDLKTKLERWKTELPAQPIVPVRAPPANYGSFNKSKSHKVGHRRRHTDGSGSLFSCFGDSYGFECSVSCGVKPRKGRRKDGLLLSDSDDTMPYPKYPK</sequence>
<accession>A0A2G5CY63</accession>
<feature type="region of interest" description="Disordered" evidence="1">
    <location>
        <begin position="306"/>
        <end position="331"/>
    </location>
</feature>
<feature type="compositionally biased region" description="Basic residues" evidence="1">
    <location>
        <begin position="320"/>
        <end position="331"/>
    </location>
</feature>
<dbReference type="CDD" id="cd04051">
    <property type="entry name" value="C2_SRC2_like"/>
    <property type="match status" value="1"/>
</dbReference>
<dbReference type="PANTHER" id="PTHR32246:SF143">
    <property type="entry name" value="CALCIUM-DEPENDENT LIPID-BINDING (CALB DOMAIN) FAMILY PROTEIN"/>
    <property type="match status" value="1"/>
</dbReference>
<proteinExistence type="predicted"/>
<dbReference type="PANTHER" id="PTHR32246">
    <property type="entry name" value="INGRESSION PROTEIN FIC1"/>
    <property type="match status" value="1"/>
</dbReference>